<reference evidence="2 3" key="1">
    <citation type="journal article" date="2014" name="Agronomy (Basel)">
        <title>A Draft Genome Sequence for Ensete ventricosum, the Drought-Tolerant Tree Against Hunger.</title>
        <authorList>
            <person name="Harrison J."/>
            <person name="Moore K.A."/>
            <person name="Paszkiewicz K."/>
            <person name="Jones T."/>
            <person name="Grant M."/>
            <person name="Ambacheew D."/>
            <person name="Muzemil S."/>
            <person name="Studholme D.J."/>
        </authorList>
    </citation>
    <scope>NUCLEOTIDE SEQUENCE [LARGE SCALE GENOMIC DNA]</scope>
</reference>
<feature type="compositionally biased region" description="Basic and acidic residues" evidence="1">
    <location>
        <begin position="34"/>
        <end position="44"/>
    </location>
</feature>
<dbReference type="EMBL" id="AMZH03013897">
    <property type="protein sequence ID" value="RRT48532.1"/>
    <property type="molecule type" value="Genomic_DNA"/>
</dbReference>
<evidence type="ECO:0000256" key="1">
    <source>
        <dbReference type="SAM" id="MobiDB-lite"/>
    </source>
</evidence>
<evidence type="ECO:0000313" key="3">
    <source>
        <dbReference type="Proteomes" id="UP000287651"/>
    </source>
</evidence>
<proteinExistence type="predicted"/>
<dbReference type="Proteomes" id="UP000287651">
    <property type="component" value="Unassembled WGS sequence"/>
</dbReference>
<organism evidence="2 3">
    <name type="scientific">Ensete ventricosum</name>
    <name type="common">Abyssinian banana</name>
    <name type="synonym">Musa ensete</name>
    <dbReference type="NCBI Taxonomy" id="4639"/>
    <lineage>
        <taxon>Eukaryota</taxon>
        <taxon>Viridiplantae</taxon>
        <taxon>Streptophyta</taxon>
        <taxon>Embryophyta</taxon>
        <taxon>Tracheophyta</taxon>
        <taxon>Spermatophyta</taxon>
        <taxon>Magnoliopsida</taxon>
        <taxon>Liliopsida</taxon>
        <taxon>Zingiberales</taxon>
        <taxon>Musaceae</taxon>
        <taxon>Ensete</taxon>
    </lineage>
</organism>
<protein>
    <submittedName>
        <fullName evidence="2">Uncharacterized protein</fullName>
    </submittedName>
</protein>
<feature type="region of interest" description="Disordered" evidence="1">
    <location>
        <begin position="122"/>
        <end position="141"/>
    </location>
</feature>
<accession>A0A426Y9W1</accession>
<gene>
    <name evidence="2" type="ORF">B296_00016828</name>
</gene>
<feature type="compositionally biased region" description="Basic and acidic residues" evidence="1">
    <location>
        <begin position="58"/>
        <end position="68"/>
    </location>
</feature>
<evidence type="ECO:0000313" key="2">
    <source>
        <dbReference type="EMBL" id="RRT48532.1"/>
    </source>
</evidence>
<name>A0A426Y9W1_ENSVE</name>
<feature type="region of interest" description="Disordered" evidence="1">
    <location>
        <begin position="1"/>
        <end position="68"/>
    </location>
</feature>
<comment type="caution">
    <text evidence="2">The sequence shown here is derived from an EMBL/GenBank/DDBJ whole genome shotgun (WGS) entry which is preliminary data.</text>
</comment>
<dbReference type="AlphaFoldDB" id="A0A426Y9W1"/>
<feature type="compositionally biased region" description="Polar residues" evidence="1">
    <location>
        <begin position="22"/>
        <end position="33"/>
    </location>
</feature>
<sequence>MQRLEHGRRSVRGHPKVRSELSPGSRQWCTKSSEVVERGEEATTRPEGLSYPKSKVSVRKEVDSEERHSVAKADLQIAKGYRCKATDSRAMDLAAPWYRRGGTSVESSIPCSHGGRTLVVKGAEDVENAEANSKYQDRTEG</sequence>